<dbReference type="Gene3D" id="3.90.1200.10">
    <property type="match status" value="1"/>
</dbReference>
<proteinExistence type="predicted"/>
<dbReference type="OrthoDB" id="179763at2"/>
<organism evidence="2 3">
    <name type="scientific">Melittangium boletus DSM 14713</name>
    <dbReference type="NCBI Taxonomy" id="1294270"/>
    <lineage>
        <taxon>Bacteria</taxon>
        <taxon>Pseudomonadati</taxon>
        <taxon>Myxococcota</taxon>
        <taxon>Myxococcia</taxon>
        <taxon>Myxococcales</taxon>
        <taxon>Cystobacterineae</taxon>
        <taxon>Archangiaceae</taxon>
        <taxon>Melittangium</taxon>
    </lineage>
</organism>
<dbReference type="KEGG" id="mbd:MEBOL_000398"/>
<name>A0A250I6Z9_9BACT</name>
<feature type="domain" description="Aminoglycoside phosphotransferase" evidence="1">
    <location>
        <begin position="34"/>
        <end position="242"/>
    </location>
</feature>
<dbReference type="Gene3D" id="3.30.200.20">
    <property type="entry name" value="Phosphorylase Kinase, domain 1"/>
    <property type="match status" value="1"/>
</dbReference>
<dbReference type="SUPFAM" id="SSF56112">
    <property type="entry name" value="Protein kinase-like (PK-like)"/>
    <property type="match status" value="1"/>
</dbReference>
<dbReference type="EMBL" id="CP022163">
    <property type="protein sequence ID" value="ATB26963.1"/>
    <property type="molecule type" value="Genomic_DNA"/>
</dbReference>
<evidence type="ECO:0000259" key="1">
    <source>
        <dbReference type="Pfam" id="PF01636"/>
    </source>
</evidence>
<dbReference type="RefSeq" id="WP_157774716.1">
    <property type="nucleotide sequence ID" value="NZ_CP022163.1"/>
</dbReference>
<keyword evidence="3" id="KW-1185">Reference proteome</keyword>
<protein>
    <recommendedName>
        <fullName evidence="1">Aminoglycoside phosphotransferase domain-containing protein</fullName>
    </recommendedName>
</protein>
<reference evidence="2 3" key="1">
    <citation type="submission" date="2017-06" db="EMBL/GenBank/DDBJ databases">
        <authorList>
            <person name="Kim H.J."/>
            <person name="Triplett B.A."/>
        </authorList>
    </citation>
    <scope>NUCLEOTIDE SEQUENCE [LARGE SCALE GENOMIC DNA]</scope>
    <source>
        <strain evidence="2 3">DSM 14713</strain>
    </source>
</reference>
<gene>
    <name evidence="2" type="ORF">MEBOL_000398</name>
</gene>
<dbReference type="InterPro" id="IPR002575">
    <property type="entry name" value="Aminoglycoside_PTrfase"/>
</dbReference>
<dbReference type="Proteomes" id="UP000217289">
    <property type="component" value="Chromosome"/>
</dbReference>
<dbReference type="InterPro" id="IPR011009">
    <property type="entry name" value="Kinase-like_dom_sf"/>
</dbReference>
<dbReference type="Pfam" id="PF01636">
    <property type="entry name" value="APH"/>
    <property type="match status" value="1"/>
</dbReference>
<dbReference type="AlphaFoldDB" id="A0A250I6Z9"/>
<evidence type="ECO:0000313" key="2">
    <source>
        <dbReference type="EMBL" id="ATB26963.1"/>
    </source>
</evidence>
<dbReference type="InterPro" id="IPR052077">
    <property type="entry name" value="CcrZ_PhaseVar_Mediator"/>
</dbReference>
<dbReference type="PANTHER" id="PTHR40086:SF1">
    <property type="entry name" value="CELL CYCLE REGULATOR CCRZ"/>
    <property type="match status" value="1"/>
</dbReference>
<dbReference type="PANTHER" id="PTHR40086">
    <property type="entry name" value="PHOSPHOTRANSFERASE YTMP-RELATED"/>
    <property type="match status" value="1"/>
</dbReference>
<evidence type="ECO:0000313" key="3">
    <source>
        <dbReference type="Proteomes" id="UP000217289"/>
    </source>
</evidence>
<accession>A0A250I6Z9</accession>
<sequence>MPGESIYASLPASKHEAVAEAIRKTFGSEASVSLTPLHGGYSGAPVLKLTVAGQPHVLRVIHAPSPLNDPKRHFACMTTAAEQGIAPPVLFADAQTGVCITGFIDTQPLRPALQADSSQVAHFGELLRRLHTGPAFPVFLDGLQMIQGGVGTLVGAKYPIPELVQTFLTRFETVQTALRPHLTLAPCHNDLNPNNLLFDGTRLWLVDWETACMGDPYMDLTTTLLWFGFSPEQEDTLLRAYWGAAPTPWQRARLEVTRQVSRCFYAVVFLLVALQNGQRPPATLPSREQLPSWPEARRAMGTSTLADHGPDFRFRLSLVLAKDSLDAMERPEFAQALQLLETARAP</sequence>